<keyword evidence="2" id="KW-1185">Reference proteome</keyword>
<gene>
    <name evidence="1" type="ORF">FG87_38210</name>
</gene>
<organism evidence="1 2">
    <name type="scientific">Nocardia vulneris</name>
    <dbReference type="NCBI Taxonomy" id="1141657"/>
    <lineage>
        <taxon>Bacteria</taxon>
        <taxon>Bacillati</taxon>
        <taxon>Actinomycetota</taxon>
        <taxon>Actinomycetes</taxon>
        <taxon>Mycobacteriales</taxon>
        <taxon>Nocardiaceae</taxon>
        <taxon>Nocardia</taxon>
    </lineage>
</organism>
<reference evidence="1 2" key="1">
    <citation type="journal article" date="2014" name="Int. J. Syst. Evol. Microbiol.">
        <title>Nocardia vulneris sp. nov., isolated from wounds of human patients in North America.</title>
        <authorList>
            <person name="Lasker B.A."/>
            <person name="Bell M."/>
            <person name="Klenk H.P."/>
            <person name="Sproer C."/>
            <person name="Schumann C."/>
            <person name="Schumann P."/>
            <person name="Brown J.M."/>
        </authorList>
    </citation>
    <scope>NUCLEOTIDE SEQUENCE [LARGE SCALE GENOMIC DNA]</scope>
    <source>
        <strain evidence="1 2">W9851</strain>
    </source>
</reference>
<accession>A0ABR4Z4L1</accession>
<sequence length="96" mass="11104">MKAWWMLIHLRSHVMFVRDLSDTHPAYRRKANGKHEPMRGCSPGLIAFDDDKFPDLAKCRDDYPDHSALWDAIRSEMWTLFTGAGHDHNPAAAELR</sequence>
<dbReference type="Proteomes" id="UP000031364">
    <property type="component" value="Unassembled WGS sequence"/>
</dbReference>
<evidence type="ECO:0000313" key="1">
    <source>
        <dbReference type="EMBL" id="KIA60248.1"/>
    </source>
</evidence>
<dbReference type="EMBL" id="JNFP01000075">
    <property type="protein sequence ID" value="KIA60248.1"/>
    <property type="molecule type" value="Genomic_DNA"/>
</dbReference>
<protein>
    <submittedName>
        <fullName evidence="1">Uncharacterized protein</fullName>
    </submittedName>
</protein>
<evidence type="ECO:0000313" key="2">
    <source>
        <dbReference type="Proteomes" id="UP000031364"/>
    </source>
</evidence>
<proteinExistence type="predicted"/>
<comment type="caution">
    <text evidence="1">The sequence shown here is derived from an EMBL/GenBank/DDBJ whole genome shotgun (WGS) entry which is preliminary data.</text>
</comment>
<name>A0ABR4Z4L1_9NOCA</name>